<evidence type="ECO:0000313" key="2">
    <source>
        <dbReference type="EMBL" id="EXC25268.1"/>
    </source>
</evidence>
<dbReference type="InterPro" id="IPR025486">
    <property type="entry name" value="DUF4378"/>
</dbReference>
<keyword evidence="4" id="KW-1185">Reference proteome</keyword>
<evidence type="ECO:0000313" key="3">
    <source>
        <dbReference type="EMBL" id="EXC51392.1"/>
    </source>
</evidence>
<dbReference type="OrthoDB" id="691329at2759"/>
<gene>
    <name evidence="3" type="ORF">L484_000730</name>
    <name evidence="2" type="ORF">L484_003756</name>
</gene>
<dbReference type="PANTHER" id="PTHR37613">
    <property type="entry name" value="DUF4378 DOMAIN PROTEIN"/>
    <property type="match status" value="1"/>
</dbReference>
<dbReference type="EMBL" id="KE346063">
    <property type="protein sequence ID" value="EXC25268.1"/>
    <property type="molecule type" value="Genomic_DNA"/>
</dbReference>
<reference evidence="4" key="1">
    <citation type="submission" date="2013-01" db="EMBL/GenBank/DDBJ databases">
        <title>Draft Genome Sequence of a Mulberry Tree, Morus notabilis C.K. Schneid.</title>
        <authorList>
            <person name="He N."/>
            <person name="Zhao S."/>
        </authorList>
    </citation>
    <scope>NUCLEOTIDE SEQUENCE</scope>
</reference>
<dbReference type="eggNOG" id="ENOG502RYEF">
    <property type="taxonomic scope" value="Eukaryota"/>
</dbReference>
<feature type="domain" description="DUF4378" evidence="1">
    <location>
        <begin position="266"/>
        <end position="367"/>
    </location>
</feature>
<evidence type="ECO:0000313" key="4">
    <source>
        <dbReference type="Proteomes" id="UP000030645"/>
    </source>
</evidence>
<dbReference type="AlphaFoldDB" id="W9S4B9"/>
<dbReference type="Pfam" id="PF14309">
    <property type="entry name" value="DUF4378"/>
    <property type="match status" value="1"/>
</dbReference>
<sequence>MASTITKPAKQLGELLQQQQEPFVLDLYLVDRGYLKKGLNLNSEAGFGCCNGNSNKVSKKGIPRCSRILRALVNKFTHSTKSRNTKSCGGKFSDNNGQVVAEPDWFSSASSTTVFNLCSESDKARSPTNSLRENHESVVAANTLEALRFSYVTEKEVYVGGEFQCQFTANNKQHSPLSVLEQLPSSQLKVRTRQNQEDIEMTCTVILPNKLVSTEDLSSMFSASLCELHFHSDSQKPIRNGIGVTDDIPILELIKSNNTSSKFLKSKRMLQQTRQLLFDCVREIVESQVKKEKVKTCEGLLGPEELGNLVWEKMKAWGKQVGDETNNITYLLGLDFFDSAQEWFGFDQEKGEICSEIGDSLAEEIVNDFVIELSN</sequence>
<proteinExistence type="predicted"/>
<dbReference type="KEGG" id="mnt:21387280"/>
<dbReference type="EMBL" id="KE625164">
    <property type="protein sequence ID" value="EXC51392.1"/>
    <property type="molecule type" value="Genomic_DNA"/>
</dbReference>
<dbReference type="KEGG" id="mnt:21384355"/>
<reference evidence="2" key="2">
    <citation type="submission" date="2013-06" db="EMBL/GenBank/DDBJ databases">
        <title>Draft Genome Sequence of a Mulberry Tree, Morus notabilis C.K. Schn.</title>
        <authorList>
            <person name="He N."/>
            <person name="Zhao S."/>
        </authorList>
    </citation>
    <scope>NUCLEOTIDE SEQUENCE</scope>
</reference>
<protein>
    <recommendedName>
        <fullName evidence="1">DUF4378 domain-containing protein</fullName>
    </recommendedName>
</protein>
<organism evidence="2 4">
    <name type="scientific">Morus notabilis</name>
    <dbReference type="NCBI Taxonomy" id="981085"/>
    <lineage>
        <taxon>Eukaryota</taxon>
        <taxon>Viridiplantae</taxon>
        <taxon>Streptophyta</taxon>
        <taxon>Embryophyta</taxon>
        <taxon>Tracheophyta</taxon>
        <taxon>Spermatophyta</taxon>
        <taxon>Magnoliopsida</taxon>
        <taxon>eudicotyledons</taxon>
        <taxon>Gunneridae</taxon>
        <taxon>Pentapetalae</taxon>
        <taxon>rosids</taxon>
        <taxon>fabids</taxon>
        <taxon>Rosales</taxon>
        <taxon>Moraceae</taxon>
        <taxon>Moreae</taxon>
        <taxon>Morus</taxon>
    </lineage>
</organism>
<accession>W9S4B9</accession>
<evidence type="ECO:0000259" key="1">
    <source>
        <dbReference type="Pfam" id="PF14309"/>
    </source>
</evidence>
<dbReference type="Proteomes" id="UP000030645">
    <property type="component" value="Unassembled WGS sequence"/>
</dbReference>
<dbReference type="PANTHER" id="PTHR37613:SF4">
    <property type="entry name" value="DUF4378 DOMAIN-CONTAINING PROTEIN"/>
    <property type="match status" value="1"/>
</dbReference>
<name>W9S4B9_9ROSA</name>